<dbReference type="Proteomes" id="UP001221189">
    <property type="component" value="Unassembled WGS sequence"/>
</dbReference>
<dbReference type="Pfam" id="PF01136">
    <property type="entry name" value="Peptidase_U32"/>
    <property type="match status" value="1"/>
</dbReference>
<name>A0ABT5KKX6_9BURK</name>
<feature type="binding site" evidence="1">
    <location>
        <position position="217"/>
    </location>
    <ligand>
        <name>[4Fe-4S] cluster</name>
        <dbReference type="ChEBI" id="CHEBI:49883"/>
    </ligand>
</feature>
<keyword evidence="1" id="KW-0411">Iron-sulfur</keyword>
<reference evidence="2 3" key="1">
    <citation type="submission" date="2022-10" db="EMBL/GenBank/DDBJ databases">
        <title>Paucibacter sp. hw1 Genome sequencing.</title>
        <authorList>
            <person name="Park S."/>
        </authorList>
    </citation>
    <scope>NUCLEOTIDE SEQUENCE [LARGE SCALE GENOMIC DNA]</scope>
    <source>
        <strain evidence="3">hw1</strain>
    </source>
</reference>
<evidence type="ECO:0000256" key="1">
    <source>
        <dbReference type="HAMAP-Rule" id="MF_02233"/>
    </source>
</evidence>
<comment type="similarity">
    <text evidence="1">Belongs to the peptidase U32 family. UbiV subfamily.</text>
</comment>
<dbReference type="EMBL" id="JAQQXT010000012">
    <property type="protein sequence ID" value="MDC8773491.1"/>
    <property type="molecule type" value="Genomic_DNA"/>
</dbReference>
<proteinExistence type="inferred from homology"/>
<dbReference type="HAMAP" id="MF_02233">
    <property type="entry name" value="UbiV"/>
    <property type="match status" value="1"/>
</dbReference>
<keyword evidence="1" id="KW-0408">Iron</keyword>
<dbReference type="InterPro" id="IPR051454">
    <property type="entry name" value="RNA/ubiquinone_mod_enzymes"/>
</dbReference>
<dbReference type="PANTHER" id="PTHR30217">
    <property type="entry name" value="PEPTIDASE U32 FAMILY"/>
    <property type="match status" value="1"/>
</dbReference>
<dbReference type="RefSeq" id="WP_273601644.1">
    <property type="nucleotide sequence ID" value="NZ_JAQQXT010000012.1"/>
</dbReference>
<organism evidence="2 3">
    <name type="scientific">Roseateles albus</name>
    <dbReference type="NCBI Taxonomy" id="2987525"/>
    <lineage>
        <taxon>Bacteria</taxon>
        <taxon>Pseudomonadati</taxon>
        <taxon>Pseudomonadota</taxon>
        <taxon>Betaproteobacteria</taxon>
        <taxon>Burkholderiales</taxon>
        <taxon>Sphaerotilaceae</taxon>
        <taxon>Roseateles</taxon>
    </lineage>
</organism>
<dbReference type="PANTHER" id="PTHR30217:SF11">
    <property type="entry name" value="UBIQUINONE BIOSYNTHESIS PROTEIN UBIV"/>
    <property type="match status" value="1"/>
</dbReference>
<comment type="function">
    <text evidence="1">Required for O(2)-independent ubiquinone (coenzyme Q) biosynthesis. Together with UbiU, is essential for the C6-hydroxylation reaction in the oxygen-independent ubiquinone biosynthesis pathway.</text>
</comment>
<accession>A0ABT5KKX6</accession>
<evidence type="ECO:0000313" key="2">
    <source>
        <dbReference type="EMBL" id="MDC8773491.1"/>
    </source>
</evidence>
<feature type="binding site" evidence="1">
    <location>
        <position position="49"/>
    </location>
    <ligand>
        <name>[4Fe-4S] cluster</name>
        <dbReference type="ChEBI" id="CHEBI:49883"/>
    </ligand>
</feature>
<comment type="caution">
    <text evidence="2">The sequence shown here is derived from an EMBL/GenBank/DDBJ whole genome shotgun (WGS) entry which is preliminary data.</text>
</comment>
<evidence type="ECO:0000313" key="3">
    <source>
        <dbReference type="Proteomes" id="UP001221189"/>
    </source>
</evidence>
<dbReference type="InterPro" id="IPR043693">
    <property type="entry name" value="UbiV"/>
</dbReference>
<keyword evidence="1" id="KW-0004">4Fe-4S</keyword>
<dbReference type="InterPro" id="IPR001539">
    <property type="entry name" value="Peptidase_U32"/>
</dbReference>
<dbReference type="NCBIfam" id="NF011991">
    <property type="entry name" value="PRK15447.1"/>
    <property type="match status" value="1"/>
</dbReference>
<sequence length="328" mass="36046">MTPASLQLPRLHLTVGPLQYWWPRQQMMEFYAELAEGPADCLVLGEVCCSRRNEFSHADWLDLARDLQSSGKNVRLATLPLVMSEAELRSVRRITEQTEFSIEAGDTSALQAWSEQAADRRRPLVLGPHLNIYSAAALRETLNEPLRDTPHETVHAGAGISTWVAPLELALDAVALINPVGSSQRVSTEVFGFGRMPLAFSARCFTARHHRLSKDQCEFRCRDDADGLLLRSSEGQAFLALNGISTQSADLQCLIGQAPALRAAGVDRLRLSPCSQGFAEVVRQFDAVLNQGAAAGDALQQLRRLPLPGALLDGYARRQPGMQELEHV</sequence>
<feature type="binding site" evidence="1">
    <location>
        <position position="221"/>
    </location>
    <ligand>
        <name>[4Fe-4S] cluster</name>
        <dbReference type="ChEBI" id="CHEBI:49883"/>
    </ligand>
</feature>
<feature type="binding site" evidence="1">
    <location>
        <position position="204"/>
    </location>
    <ligand>
        <name>[4Fe-4S] cluster</name>
        <dbReference type="ChEBI" id="CHEBI:49883"/>
    </ligand>
</feature>
<gene>
    <name evidence="1" type="primary">ubiV</name>
    <name evidence="2" type="ORF">PRZ03_18065</name>
</gene>
<comment type="pathway">
    <text evidence="1">Cofactor biosynthesis; ubiquinone biosynthesis.</text>
</comment>
<protein>
    <recommendedName>
        <fullName evidence="1">Ubiquinone biosynthesis protein UbiV</fullName>
    </recommendedName>
</protein>
<comment type="cofactor">
    <cofactor evidence="1">
        <name>[4Fe-4S] cluster</name>
        <dbReference type="ChEBI" id="CHEBI:49883"/>
    </cofactor>
</comment>
<keyword evidence="3" id="KW-1185">Reference proteome</keyword>
<keyword evidence="1" id="KW-0479">Metal-binding</keyword>
<keyword evidence="1" id="KW-0831">Ubiquinone biosynthesis</keyword>
<comment type="subunit">
    <text evidence="1">Forms a heterodimer with UbiU.</text>
</comment>